<sequence length="74" mass="8804">MSHLEFLHKFVISHSNNFLQSFYAVVESSQIECLECPIEKTGIDNFLIKIYIDNIVSQKKRNKKKLHKYNVQYL</sequence>
<reference evidence="1" key="1">
    <citation type="submission" date="2023-01" db="EMBL/GenBank/DDBJ databases">
        <title>Long-Read Genome Assembly and Gene Model Annotations for the Rodent Malaria Parasite Plasmodium yoelii 17XNL.</title>
        <authorList>
            <person name="Mitchell G.J."/>
            <person name="Sebastian A."/>
            <person name="Albert I."/>
            <person name="Lindner S.E."/>
        </authorList>
    </citation>
    <scope>NUCLEOTIDE SEQUENCE</scope>
    <source>
        <strain evidence="1">17XNL clone 1.1</strain>
    </source>
</reference>
<dbReference type="Proteomes" id="UP001054126">
    <property type="component" value="Chromosome 13"/>
</dbReference>
<protein>
    <submittedName>
        <fullName evidence="1">Uncharacterized protein</fullName>
    </submittedName>
</protein>
<organism evidence="1 2">
    <name type="scientific">Plasmodium yoelii yoelii</name>
    <dbReference type="NCBI Taxonomy" id="73239"/>
    <lineage>
        <taxon>Eukaryota</taxon>
        <taxon>Sar</taxon>
        <taxon>Alveolata</taxon>
        <taxon>Apicomplexa</taxon>
        <taxon>Aconoidasida</taxon>
        <taxon>Haemosporida</taxon>
        <taxon>Plasmodiidae</taxon>
        <taxon>Plasmodium</taxon>
        <taxon>Plasmodium (Vinckeia)</taxon>
    </lineage>
</organism>
<accession>A0AAE9X187</accession>
<name>A0AAE9X187_PLAYO</name>
<dbReference type="EMBL" id="CP115537">
    <property type="protein sequence ID" value="WBY60077.1"/>
    <property type="molecule type" value="Genomic_DNA"/>
</dbReference>
<evidence type="ECO:0000313" key="2">
    <source>
        <dbReference type="Proteomes" id="UP001054126"/>
    </source>
</evidence>
<proteinExistence type="predicted"/>
<evidence type="ECO:0000313" key="1">
    <source>
        <dbReference type="EMBL" id="WBY60077.1"/>
    </source>
</evidence>
<gene>
    <name evidence="1" type="ORF">Py17XNL_001303234</name>
</gene>
<dbReference type="AlphaFoldDB" id="A0AAE9X187"/>